<dbReference type="GO" id="GO:0016491">
    <property type="term" value="F:oxidoreductase activity"/>
    <property type="evidence" value="ECO:0007669"/>
    <property type="project" value="UniProtKB-KW"/>
</dbReference>
<reference evidence="2 5" key="3">
    <citation type="journal article" date="2017" name="Nat. Microbiol.">
        <title>Natural product diversity associated with the nematode symbionts Photorhabdus and Xenorhabdus.</title>
        <authorList>
            <person name="Tobias N.J."/>
            <person name="Wolff H."/>
            <person name="Djahanschiri B."/>
            <person name="Grundmann F."/>
            <person name="Kronenwerth M."/>
            <person name="Shi Y.M."/>
            <person name="Simonyi S."/>
            <person name="Grun P."/>
            <person name="Shapiro-Ilan D."/>
            <person name="Pidot S.J."/>
            <person name="Stinear T.P."/>
            <person name="Ebersberger I."/>
            <person name="Bode H.B."/>
        </authorList>
    </citation>
    <scope>NUCLEOTIDE SEQUENCE [LARGE SCALE GENOMIC DNA]</scope>
    <source>
        <strain evidence="2 5">DSM 16336</strain>
    </source>
</reference>
<dbReference type="Pfam" id="PF11899">
    <property type="entry name" value="DUF3419"/>
    <property type="match status" value="1"/>
</dbReference>
<keyword evidence="1" id="KW-0560">Oxidoreductase</keyword>
<dbReference type="PANTHER" id="PTHR40279:SF3">
    <property type="entry name" value="4-AMINOBENZOATE SYNTHASE"/>
    <property type="match status" value="1"/>
</dbReference>
<dbReference type="PANTHER" id="PTHR40279">
    <property type="entry name" value="PQQC-LIKE PROTEIN"/>
    <property type="match status" value="1"/>
</dbReference>
<dbReference type="InterPro" id="IPR039068">
    <property type="entry name" value="PqqC-like"/>
</dbReference>
<sequence length="510" mass="59387">MSLPDKAKEITLNNFKRFNRYDCFLNECTLTEFAQSQIPFYHAVNAFPRALCYLGSMIERSDIRLKIAENIWEEHGNGEPRKFHIETFHQYLTAIAGNDYKLTKNPWIEEWIKGWFCAKTPFELASKLAAIEYLYAPISNVLSNHLEKFDLNNEQSHYQKHSELDWEHGRELLEIAINYDDSIENERFFEIFNTAQLEFIFVFNSMIVMTQKKVNDIALDDIAFYYLREDPSIASALVDDINNKPVKNIISICSGGEGIMEYLCHSDALEIIALDMNKNQYDLLQYKLNAIMNDSYSNHQLNKGKFERIFVCLRDFFNEKEKDDFLTKNHLDIEKLKYAIDNIFTRENLSTIFTENAVKYTKKDFAEHFLKVFSKKFESGSFGEKNIKNILAGEYIHHRNKDEFKLENKKISPLITNVKNIDFYNEINFNNGLKTDLIDLSNIGDWLDISTLISIIDGAFENLSDGGIIIIRKLLGDYDLFKLIENSGFKATKKHDSSGFYEEVVVGYKS</sequence>
<dbReference type="EMBL" id="FTLG01000046">
    <property type="protein sequence ID" value="SIP72247.1"/>
    <property type="molecule type" value="Genomic_DNA"/>
</dbReference>
<dbReference type="Gene3D" id="1.20.910.10">
    <property type="entry name" value="Heme oxygenase-like"/>
    <property type="match status" value="1"/>
</dbReference>
<accession>A0A1N6MTX8</accession>
<dbReference type="InterPro" id="IPR016084">
    <property type="entry name" value="Haem_Oase-like_multi-hlx"/>
</dbReference>
<reference evidence="3" key="2">
    <citation type="submission" date="2016-12" db="EMBL/GenBank/DDBJ databases">
        <authorList>
            <person name="Song W.-J."/>
            <person name="Kurnit D.M."/>
        </authorList>
    </citation>
    <scope>NUCLEOTIDE SEQUENCE [LARGE SCALE GENOMIC DNA]</scope>
    <source>
        <strain evidence="3">HGB1681</strain>
    </source>
</reference>
<evidence type="ECO:0000313" key="4">
    <source>
        <dbReference type="Proteomes" id="UP000196435"/>
    </source>
</evidence>
<evidence type="ECO:0000313" key="3">
    <source>
        <dbReference type="EMBL" id="SIP72247.1"/>
    </source>
</evidence>
<dbReference type="RefSeq" id="WP_086952952.1">
    <property type="nucleotide sequence ID" value="NZ_CAWNQC010000005.1"/>
</dbReference>
<dbReference type="InterPro" id="IPR021829">
    <property type="entry name" value="DUF3419"/>
</dbReference>
<proteinExistence type="predicted"/>
<dbReference type="Pfam" id="PF14518">
    <property type="entry name" value="Haem_oxygenas_2"/>
    <property type="match status" value="1"/>
</dbReference>
<reference evidence="4" key="1">
    <citation type="submission" date="2016-12" db="EMBL/GenBank/DDBJ databases">
        <authorList>
            <person name="Gaudriault S."/>
        </authorList>
    </citation>
    <scope>NUCLEOTIDE SEQUENCE [LARGE SCALE GENOMIC DNA]</scope>
    <source>
        <strain evidence="4">HGB1681 (deposited as PTA-6826 in the American Type Culture Collection)</strain>
    </source>
</reference>
<evidence type="ECO:0000256" key="1">
    <source>
        <dbReference type="ARBA" id="ARBA00023002"/>
    </source>
</evidence>
<evidence type="ECO:0000313" key="5">
    <source>
        <dbReference type="Proteomes" id="UP000224871"/>
    </source>
</evidence>
<keyword evidence="5" id="KW-1185">Reference proteome</keyword>
<dbReference type="Proteomes" id="UP000224871">
    <property type="component" value="Unassembled WGS sequence"/>
</dbReference>
<dbReference type="EMBL" id="NIBU01000102">
    <property type="protein sequence ID" value="PHM27981.1"/>
    <property type="molecule type" value="Genomic_DNA"/>
</dbReference>
<dbReference type="SUPFAM" id="SSF48613">
    <property type="entry name" value="Heme oxygenase-like"/>
    <property type="match status" value="1"/>
</dbReference>
<dbReference type="OrthoDB" id="277294at2"/>
<name>A0A1N6MTX8_9GAMM</name>
<dbReference type="Proteomes" id="UP000196435">
    <property type="component" value="Unassembled WGS sequence"/>
</dbReference>
<dbReference type="AlphaFoldDB" id="A0A1N6MTX8"/>
<gene>
    <name evidence="2" type="ORF">Xinn_03895</name>
    <name evidence="3" type="ORF">XIS1_140003</name>
</gene>
<protein>
    <submittedName>
        <fullName evidence="3">Uncharacterized protein</fullName>
    </submittedName>
</protein>
<evidence type="ECO:0000313" key="2">
    <source>
        <dbReference type="EMBL" id="PHM27981.1"/>
    </source>
</evidence>
<organism evidence="3 4">
    <name type="scientific">Xenorhabdus innexi</name>
    <dbReference type="NCBI Taxonomy" id="290109"/>
    <lineage>
        <taxon>Bacteria</taxon>
        <taxon>Pseudomonadati</taxon>
        <taxon>Pseudomonadota</taxon>
        <taxon>Gammaproteobacteria</taxon>
        <taxon>Enterobacterales</taxon>
        <taxon>Morganellaceae</taxon>
        <taxon>Xenorhabdus</taxon>
    </lineage>
</organism>